<keyword evidence="1" id="KW-1133">Transmembrane helix</keyword>
<sequence>MDAGTMESSIGILVTIFIASMGFAVTKASFYQDVVSSNYFKFLLLISLLTYLIYIFVESFSNSLQTKLKETPKAVAVIKDSWESYSTDILWWALLLSIFWGLWFVLESLSRAMIKHNTKDKT</sequence>
<gene>
    <name evidence="2" type="ORF">EAH77_12645</name>
</gene>
<dbReference type="AlphaFoldDB" id="A0A502GHZ0"/>
<keyword evidence="1" id="KW-0812">Transmembrane</keyword>
<dbReference type="Proteomes" id="UP000317663">
    <property type="component" value="Unassembled WGS sequence"/>
</dbReference>
<accession>A0A502GHZ0</accession>
<dbReference type="RefSeq" id="WP_140473163.1">
    <property type="nucleotide sequence ID" value="NZ_RCZD01000006.1"/>
</dbReference>
<comment type="caution">
    <text evidence="2">The sequence shown here is derived from an EMBL/GenBank/DDBJ whole genome shotgun (WGS) entry which is preliminary data.</text>
</comment>
<dbReference type="EMBL" id="RCZD01000006">
    <property type="protein sequence ID" value="TPG61484.1"/>
    <property type="molecule type" value="Genomic_DNA"/>
</dbReference>
<organism evidence="2 3">
    <name type="scientific">Ewingella americana</name>
    <dbReference type="NCBI Taxonomy" id="41202"/>
    <lineage>
        <taxon>Bacteria</taxon>
        <taxon>Pseudomonadati</taxon>
        <taxon>Pseudomonadota</taxon>
        <taxon>Gammaproteobacteria</taxon>
        <taxon>Enterobacterales</taxon>
        <taxon>Yersiniaceae</taxon>
        <taxon>Ewingella</taxon>
    </lineage>
</organism>
<keyword evidence="1" id="KW-0472">Membrane</keyword>
<evidence type="ECO:0000313" key="2">
    <source>
        <dbReference type="EMBL" id="TPG61484.1"/>
    </source>
</evidence>
<feature type="transmembrane region" description="Helical" evidence="1">
    <location>
        <begin position="38"/>
        <end position="57"/>
    </location>
</feature>
<reference evidence="2 3" key="1">
    <citation type="journal article" date="2019" name="Environ. Microbiol.">
        <title>Species interactions and distinct microbial communities in high Arctic permafrost affected cryosols are associated with the CH4 and CO2 gas fluxes.</title>
        <authorList>
            <person name="Altshuler I."/>
            <person name="Hamel J."/>
            <person name="Turney S."/>
            <person name="Magnuson E."/>
            <person name="Levesque R."/>
            <person name="Greer C."/>
            <person name="Whyte L.G."/>
        </authorList>
    </citation>
    <scope>NUCLEOTIDE SEQUENCE [LARGE SCALE GENOMIC DNA]</scope>
    <source>
        <strain evidence="2 3">E4</strain>
    </source>
</reference>
<evidence type="ECO:0000256" key="1">
    <source>
        <dbReference type="SAM" id="Phobius"/>
    </source>
</evidence>
<name>A0A502GHZ0_9GAMM</name>
<proteinExistence type="predicted"/>
<evidence type="ECO:0000313" key="3">
    <source>
        <dbReference type="Proteomes" id="UP000317663"/>
    </source>
</evidence>
<keyword evidence="3" id="KW-1185">Reference proteome</keyword>
<protein>
    <submittedName>
        <fullName evidence="2">Uncharacterized protein</fullName>
    </submittedName>
</protein>
<feature type="transmembrane region" description="Helical" evidence="1">
    <location>
        <begin position="6"/>
        <end position="26"/>
    </location>
</feature>
<feature type="transmembrane region" description="Helical" evidence="1">
    <location>
        <begin position="89"/>
        <end position="106"/>
    </location>
</feature>